<dbReference type="AlphaFoldDB" id="A0A060SNV9"/>
<keyword evidence="1" id="KW-1133">Transmembrane helix</keyword>
<feature type="transmembrane region" description="Helical" evidence="1">
    <location>
        <begin position="192"/>
        <end position="211"/>
    </location>
</feature>
<dbReference type="InterPro" id="IPR015943">
    <property type="entry name" value="WD40/YVTN_repeat-like_dom_sf"/>
</dbReference>
<dbReference type="OrthoDB" id="3238562at2759"/>
<evidence type="ECO:0008006" key="4">
    <source>
        <dbReference type="Google" id="ProtNLM"/>
    </source>
</evidence>
<sequence length="217" mass="23986">MDEVQVTSLHIIPHSEPLLVVTYMNHGMHLFDALTWEHRRSIPITGQIGDASLSPDCQTIAVSNIISGFDVYSMDTEMAICSFGHSVKLDNLRRTPVLLIHDGLALLGGNAQGDVHIWDVGSRRKLHSLIHRRGEVILALAAHYYEASDVFVIATGILEGDSRHGIVIWQAQELSHPHISVARPSLWSGHSWTSTILPIILTASIIGYLYAGMKWEA</sequence>
<dbReference type="HOGENOM" id="CLU_1272837_0_0_1"/>
<dbReference type="InterPro" id="IPR036322">
    <property type="entry name" value="WD40_repeat_dom_sf"/>
</dbReference>
<protein>
    <recommendedName>
        <fullName evidence="4">Anaphase-promoting complex subunit 4 WD40 domain-containing protein</fullName>
    </recommendedName>
</protein>
<keyword evidence="3" id="KW-1185">Reference proteome</keyword>
<gene>
    <name evidence="2" type="ORF">BN946_scf184951.g9</name>
</gene>
<keyword evidence="1" id="KW-0472">Membrane</keyword>
<dbReference type="STRING" id="5643.A0A060SNV9"/>
<organism evidence="2 3">
    <name type="scientific">Pycnoporus cinnabarinus</name>
    <name type="common">Cinnabar-red polypore</name>
    <name type="synonym">Trametes cinnabarina</name>
    <dbReference type="NCBI Taxonomy" id="5643"/>
    <lineage>
        <taxon>Eukaryota</taxon>
        <taxon>Fungi</taxon>
        <taxon>Dikarya</taxon>
        <taxon>Basidiomycota</taxon>
        <taxon>Agaricomycotina</taxon>
        <taxon>Agaricomycetes</taxon>
        <taxon>Polyporales</taxon>
        <taxon>Polyporaceae</taxon>
        <taxon>Trametes</taxon>
    </lineage>
</organism>
<dbReference type="Gene3D" id="2.130.10.10">
    <property type="entry name" value="YVTN repeat-like/Quinoprotein amine dehydrogenase"/>
    <property type="match status" value="1"/>
</dbReference>
<evidence type="ECO:0000313" key="3">
    <source>
        <dbReference type="Proteomes" id="UP000029665"/>
    </source>
</evidence>
<name>A0A060SNV9_PYCCI</name>
<accession>A0A060SNV9</accession>
<evidence type="ECO:0000313" key="2">
    <source>
        <dbReference type="EMBL" id="CDO75811.1"/>
    </source>
</evidence>
<dbReference type="EMBL" id="CCBP010000297">
    <property type="protein sequence ID" value="CDO75811.1"/>
    <property type="molecule type" value="Genomic_DNA"/>
</dbReference>
<reference evidence="2" key="1">
    <citation type="submission" date="2014-01" db="EMBL/GenBank/DDBJ databases">
        <title>The genome of the white-rot fungus Pycnoporus cinnabarinus: a basidiomycete model with a versatile arsenal for lignocellulosic biomass breakdown.</title>
        <authorList>
            <person name="Levasseur A."/>
            <person name="Lomascolo A."/>
            <person name="Ruiz-Duenas F.J."/>
            <person name="Uzan E."/>
            <person name="Piumi F."/>
            <person name="Kues U."/>
            <person name="Ram A.F.J."/>
            <person name="Murat C."/>
            <person name="Haon M."/>
            <person name="Benoit I."/>
            <person name="Arfi Y."/>
            <person name="Chevret D."/>
            <person name="Drula E."/>
            <person name="Kwon M.J."/>
            <person name="Gouret P."/>
            <person name="Lesage-Meessen L."/>
            <person name="Lombard V."/>
            <person name="Mariette J."/>
            <person name="Noirot C."/>
            <person name="Park J."/>
            <person name="Patyshakuliyeva A."/>
            <person name="Wieneger R.A.B."/>
            <person name="Wosten H.A.B."/>
            <person name="Martin F."/>
            <person name="Coutinho P.M."/>
            <person name="de Vries R."/>
            <person name="Martinez A.T."/>
            <person name="Klopp C."/>
            <person name="Pontarotti P."/>
            <person name="Henrissat B."/>
            <person name="Record E."/>
        </authorList>
    </citation>
    <scope>NUCLEOTIDE SEQUENCE [LARGE SCALE GENOMIC DNA]</scope>
    <source>
        <strain evidence="2">BRFM137</strain>
    </source>
</reference>
<dbReference type="Proteomes" id="UP000029665">
    <property type="component" value="Unassembled WGS sequence"/>
</dbReference>
<evidence type="ECO:0000256" key="1">
    <source>
        <dbReference type="SAM" id="Phobius"/>
    </source>
</evidence>
<comment type="caution">
    <text evidence="2">The sequence shown here is derived from an EMBL/GenBank/DDBJ whole genome shotgun (WGS) entry which is preliminary data.</text>
</comment>
<dbReference type="SUPFAM" id="SSF50978">
    <property type="entry name" value="WD40 repeat-like"/>
    <property type="match status" value="1"/>
</dbReference>
<keyword evidence="1" id="KW-0812">Transmembrane</keyword>
<proteinExistence type="predicted"/>
<dbReference type="OMA" id="DTEMAIC"/>